<reference evidence="1" key="1">
    <citation type="submission" date="2014-09" db="EMBL/GenBank/DDBJ databases">
        <title>Genome sequence of the luminous mushroom Mycena chlorophos for searching fungal bioluminescence genes.</title>
        <authorList>
            <person name="Tanaka Y."/>
            <person name="Kasuga D."/>
            <person name="Oba Y."/>
            <person name="Hase S."/>
            <person name="Sato K."/>
            <person name="Oba Y."/>
            <person name="Sakakibara Y."/>
        </authorList>
    </citation>
    <scope>NUCLEOTIDE SEQUENCE</scope>
</reference>
<keyword evidence="2" id="KW-1185">Reference proteome</keyword>
<accession>A0ABQ0M069</accession>
<proteinExistence type="predicted"/>
<evidence type="ECO:0000313" key="1">
    <source>
        <dbReference type="EMBL" id="GAT56212.1"/>
    </source>
</evidence>
<dbReference type="Proteomes" id="UP000815677">
    <property type="component" value="Unassembled WGS sequence"/>
</dbReference>
<protein>
    <recommendedName>
        <fullName evidence="3">Secreted protein</fullName>
    </recommendedName>
</protein>
<name>A0ABQ0M069_MYCCL</name>
<evidence type="ECO:0008006" key="3">
    <source>
        <dbReference type="Google" id="ProtNLM"/>
    </source>
</evidence>
<gene>
    <name evidence="1" type="ORF">MCHLO_12896</name>
</gene>
<dbReference type="EMBL" id="DF849259">
    <property type="protein sequence ID" value="GAT56212.1"/>
    <property type="molecule type" value="Genomic_DNA"/>
</dbReference>
<organism evidence="1 2">
    <name type="scientific">Mycena chlorophos</name>
    <name type="common">Agaric fungus</name>
    <name type="synonym">Agaricus chlorophos</name>
    <dbReference type="NCBI Taxonomy" id="658473"/>
    <lineage>
        <taxon>Eukaryota</taxon>
        <taxon>Fungi</taxon>
        <taxon>Dikarya</taxon>
        <taxon>Basidiomycota</taxon>
        <taxon>Agaricomycotina</taxon>
        <taxon>Agaricomycetes</taxon>
        <taxon>Agaricomycetidae</taxon>
        <taxon>Agaricales</taxon>
        <taxon>Marasmiineae</taxon>
        <taxon>Mycenaceae</taxon>
        <taxon>Mycena</taxon>
    </lineage>
</organism>
<sequence>MIAASASLHRRMRTACLVAQALNRMSFCGDCAPYWLKLEMELRSFAACAAAMRLGQRLWDVQVAVSAFSARHRFDIAFWPIQHAALGAAASKPESSLSPRIFWVPRTSHASTEGSTAVGFG</sequence>
<evidence type="ECO:0000313" key="2">
    <source>
        <dbReference type="Proteomes" id="UP000815677"/>
    </source>
</evidence>